<accession>Q4QN25</accession>
<dbReference type="GO" id="GO:0005829">
    <property type="term" value="C:cytosol"/>
    <property type="evidence" value="ECO:0007669"/>
    <property type="project" value="TreeGrafter"/>
</dbReference>
<dbReference type="InterPro" id="IPR002201">
    <property type="entry name" value="Glyco_trans_9"/>
</dbReference>
<gene>
    <name evidence="3" type="primary">waaQ</name>
    <name evidence="3" type="ordered locus">NTHI0649</name>
</gene>
<evidence type="ECO:0000256" key="1">
    <source>
        <dbReference type="ARBA" id="ARBA00022676"/>
    </source>
</evidence>
<dbReference type="PANTHER" id="PTHR30160">
    <property type="entry name" value="TETRAACYLDISACCHARIDE 4'-KINASE-RELATED"/>
    <property type="match status" value="1"/>
</dbReference>
<sequence>MRFFYFSGEIMEKILVIRNDKLGDFMQAWPAFAMLKASNPELKLTALVPSYTAPLAEICPFIDDVIIDSKKNDKTDFKRLVQEIKAQQFDGMISFFSNTHNGKLAWKSGIKYRLAPATKWVQILYNHRLTQRRSRSEKSEAEYNQDLVRTFLQKHNMPVVEPKPPYLIFEKSAVENQRVFLQESLGLSANKKWIFVHSGSGGSATNLSLAQYADLIKGLLAEFDCNIVLTAGPGEREKAYELANLVNDLRVAIYDKNKGLVDFAHSLACADLFIAGSTGPLHLSSAFNIPTIGFYPNSRSSQPRRWKPINDVDKHLAFCPPAGKETQMNLELISIDNALAEISLFIRNMWQTSNNI</sequence>
<dbReference type="SUPFAM" id="SSF53756">
    <property type="entry name" value="UDP-Glycosyltransferase/glycogen phosphorylase"/>
    <property type="match status" value="1"/>
</dbReference>
<dbReference type="HOGENOM" id="CLU_038371_1_0_6"/>
<dbReference type="KEGG" id="hit:NTHI0649"/>
<organism evidence="3 4">
    <name type="scientific">Haemophilus influenzae (strain 86-028NP)</name>
    <dbReference type="NCBI Taxonomy" id="281310"/>
    <lineage>
        <taxon>Bacteria</taxon>
        <taxon>Pseudomonadati</taxon>
        <taxon>Pseudomonadota</taxon>
        <taxon>Gammaproteobacteria</taxon>
        <taxon>Pasteurellales</taxon>
        <taxon>Pasteurellaceae</taxon>
        <taxon>Haemophilus</taxon>
    </lineage>
</organism>
<dbReference type="AlphaFoldDB" id="Q4QN25"/>
<keyword evidence="2" id="KW-0808">Transferase</keyword>
<dbReference type="CDD" id="cd03789">
    <property type="entry name" value="GT9_LPS_heptosyltransferase"/>
    <property type="match status" value="1"/>
</dbReference>
<name>Q4QN25_HAEI8</name>
<dbReference type="Proteomes" id="UP000002525">
    <property type="component" value="Chromosome"/>
</dbReference>
<dbReference type="GO" id="GO:0008713">
    <property type="term" value="F:ADP-heptose-lipopolysaccharide heptosyltransferase activity"/>
    <property type="evidence" value="ECO:0007669"/>
    <property type="project" value="TreeGrafter"/>
</dbReference>
<dbReference type="Pfam" id="PF01075">
    <property type="entry name" value="Glyco_transf_9"/>
    <property type="match status" value="1"/>
</dbReference>
<evidence type="ECO:0000313" key="4">
    <source>
        <dbReference type="Proteomes" id="UP000002525"/>
    </source>
</evidence>
<dbReference type="EMBL" id="CP000057">
    <property type="protein sequence ID" value="AAX87572.1"/>
    <property type="molecule type" value="Genomic_DNA"/>
</dbReference>
<proteinExistence type="predicted"/>
<dbReference type="PANTHER" id="PTHR30160:SF15">
    <property type="entry name" value="GLYCOSYLTRANSFERASE HI_0523-RELATED"/>
    <property type="match status" value="1"/>
</dbReference>
<protein>
    <submittedName>
        <fullName evidence="3">ADP-heptose--lipooligosaccharide heptosyltransferase III</fullName>
    </submittedName>
</protein>
<dbReference type="InterPro" id="IPR051199">
    <property type="entry name" value="LPS_LOS_Heptosyltrfase"/>
</dbReference>
<dbReference type="CAZy" id="GT9">
    <property type="family name" value="Glycosyltransferase Family 9"/>
</dbReference>
<evidence type="ECO:0000256" key="2">
    <source>
        <dbReference type="ARBA" id="ARBA00022679"/>
    </source>
</evidence>
<reference evidence="3 4" key="1">
    <citation type="journal article" date="2005" name="J. Bacteriol.">
        <title>Genomic sequence of an otitis media isolate of nontypeable Haemophilus influenzae: comparative study with H. influenzae serotype d, strain KW20.</title>
        <authorList>
            <person name="Harrison A."/>
            <person name="Dyer D.W."/>
            <person name="Gillaspy A."/>
            <person name="Ray W.C."/>
            <person name="Mungur R."/>
            <person name="Carson M.B."/>
            <person name="Zhong H."/>
            <person name="Gipson J."/>
            <person name="Gipson M."/>
            <person name="Johnson L.S."/>
            <person name="Lewis L."/>
            <person name="Bakaletz L.O."/>
            <person name="Munson R.S.Jr."/>
        </authorList>
    </citation>
    <scope>NUCLEOTIDE SEQUENCE [LARGE SCALE GENOMIC DNA]</scope>
    <source>
        <strain evidence="3 4">86-028NP</strain>
    </source>
</reference>
<evidence type="ECO:0000313" key="3">
    <source>
        <dbReference type="EMBL" id="AAX87572.1"/>
    </source>
</evidence>
<dbReference type="GO" id="GO:0009244">
    <property type="term" value="P:lipopolysaccharide core region biosynthetic process"/>
    <property type="evidence" value="ECO:0007669"/>
    <property type="project" value="TreeGrafter"/>
</dbReference>
<dbReference type="FunFam" id="3.40.50.2000:FF:000211">
    <property type="entry name" value="ADP-heptose:LPS heptosyltransferase II"/>
    <property type="match status" value="1"/>
</dbReference>
<keyword evidence="1" id="KW-0328">Glycosyltransferase</keyword>
<dbReference type="Gene3D" id="3.40.50.2000">
    <property type="entry name" value="Glycogen Phosphorylase B"/>
    <property type="match status" value="2"/>
</dbReference>